<organism evidence="1 2">
    <name type="scientific">Candidatus Pedobacter colombiensis</name>
    <dbReference type="NCBI Taxonomy" id="3121371"/>
    <lineage>
        <taxon>Bacteria</taxon>
        <taxon>Pseudomonadati</taxon>
        <taxon>Bacteroidota</taxon>
        <taxon>Sphingobacteriia</taxon>
        <taxon>Sphingobacteriales</taxon>
        <taxon>Sphingobacteriaceae</taxon>
        <taxon>Pedobacter</taxon>
    </lineage>
</organism>
<reference evidence="1" key="1">
    <citation type="submission" date="2023-03" db="EMBL/GenBank/DDBJ databases">
        <title>Andean soil-derived lignocellulolytic bacterial consortium as a source of novel taxa and putative plastic-active enzymes.</title>
        <authorList>
            <person name="Diaz-Garcia L."/>
            <person name="Chuvochina M."/>
            <person name="Feuerriegel G."/>
            <person name="Bunk B."/>
            <person name="Sproer C."/>
            <person name="Streit W.R."/>
            <person name="Rodriguez L.M."/>
            <person name="Overmann J."/>
            <person name="Jimenez D.J."/>
        </authorList>
    </citation>
    <scope>NUCLEOTIDE SEQUENCE</scope>
    <source>
        <strain evidence="1">MAG 3858</strain>
    </source>
</reference>
<name>A0AAJ5WB96_9SPHI</name>
<sequence length="383" mass="44686">MKTNISYHPNPNQFCVATDGKSLYWIPFDEGHFIKKESDEFDRYLLGFVFNLQDTSRFPNASMDTIRIFFKKANTDYHITAFMQENMSVTKDYLIIPCSDRHRIFKKTTPSTYEEIVAFEATNTHLTQTFGLGNDKFLGAGLYNFHPKDDIAKFKLIVYDIPKKKIDQQFATNDYEGIEFTHLPNRLIDSRNKITAVASTLEYKILFYNDQLSLKDSIKKNVVDWKHFNKKTDPQKYGTYAKSLITDFLVIDDTVSRIEKIFFLNDSSLLVSYKSPGASKTDLRSIDVWQYKRSCSCWINIVSGQEMTFLRKPTDIVSKETFKPNLTVSTPVLFTDSMVIVITVGNDVPDEPMLVSDYRTMINKKYLDQEYYYSIFIYKWKLE</sequence>
<proteinExistence type="predicted"/>
<gene>
    <name evidence="1" type="ORF">P0Y49_09165</name>
</gene>
<dbReference type="EMBL" id="CP119313">
    <property type="protein sequence ID" value="WEK21309.1"/>
    <property type="molecule type" value="Genomic_DNA"/>
</dbReference>
<dbReference type="AlphaFoldDB" id="A0AAJ5WB96"/>
<evidence type="ECO:0000313" key="2">
    <source>
        <dbReference type="Proteomes" id="UP001214530"/>
    </source>
</evidence>
<evidence type="ECO:0000313" key="1">
    <source>
        <dbReference type="EMBL" id="WEK21309.1"/>
    </source>
</evidence>
<dbReference type="Proteomes" id="UP001214530">
    <property type="component" value="Chromosome"/>
</dbReference>
<protein>
    <submittedName>
        <fullName evidence="1">Uncharacterized protein</fullName>
    </submittedName>
</protein>
<accession>A0AAJ5WB96</accession>